<feature type="transmembrane region" description="Helical" evidence="13">
    <location>
        <begin position="90"/>
        <end position="113"/>
    </location>
</feature>
<evidence type="ECO:0000313" key="15">
    <source>
        <dbReference type="EMBL" id="RCJ08597.1"/>
    </source>
</evidence>
<dbReference type="InterPro" id="IPR036318">
    <property type="entry name" value="FAD-bd_PCMH-like_sf"/>
</dbReference>
<keyword evidence="10" id="KW-0406">Ion transport</keyword>
<keyword evidence="6" id="KW-0633">Potassium transport</keyword>
<evidence type="ECO:0000313" key="16">
    <source>
        <dbReference type="Proteomes" id="UP000253501"/>
    </source>
</evidence>
<evidence type="ECO:0000259" key="14">
    <source>
        <dbReference type="PROSITE" id="PS51202"/>
    </source>
</evidence>
<dbReference type="InterPro" id="IPR005170">
    <property type="entry name" value="Transptr-assoc_dom"/>
</dbReference>
<evidence type="ECO:0000256" key="2">
    <source>
        <dbReference type="ARBA" id="ARBA00022448"/>
    </source>
</evidence>
<dbReference type="PANTHER" id="PTHR32507:SF7">
    <property type="entry name" value="K(+)_H(+) ANTIPORTER NHAP2"/>
    <property type="match status" value="1"/>
</dbReference>
<keyword evidence="3" id="KW-0050">Antiport</keyword>
<keyword evidence="11 13" id="KW-0472">Membrane</keyword>
<reference evidence="15 16" key="1">
    <citation type="submission" date="2018-04" db="EMBL/GenBank/DDBJ databases">
        <title>Cupriavidus necator CR12 genome sequencing and assembly.</title>
        <authorList>
            <person name="Ben Fekih I."/>
            <person name="Mazhar H.S."/>
            <person name="Bello S.K."/>
            <person name="Rensing C."/>
        </authorList>
    </citation>
    <scope>NUCLEOTIDE SEQUENCE [LARGE SCALE GENOMIC DNA]</scope>
    <source>
        <strain evidence="15 16">CR12</strain>
    </source>
</reference>
<proteinExistence type="predicted"/>
<dbReference type="AlphaFoldDB" id="A0A367PN25"/>
<evidence type="ECO:0000256" key="9">
    <source>
        <dbReference type="ARBA" id="ARBA00022989"/>
    </source>
</evidence>
<protein>
    <submittedName>
        <fullName evidence="15">Potassium/proton antiporter</fullName>
    </submittedName>
</protein>
<dbReference type="GO" id="GO:0006813">
    <property type="term" value="P:potassium ion transport"/>
    <property type="evidence" value="ECO:0007669"/>
    <property type="project" value="UniProtKB-KW"/>
</dbReference>
<feature type="transmembrane region" description="Helical" evidence="13">
    <location>
        <begin position="273"/>
        <end position="291"/>
    </location>
</feature>
<feature type="transmembrane region" description="Helical" evidence="13">
    <location>
        <begin position="32"/>
        <end position="51"/>
    </location>
</feature>
<dbReference type="NCBIfam" id="NF003714">
    <property type="entry name" value="PRK05326.1-1"/>
    <property type="match status" value="1"/>
</dbReference>
<dbReference type="RefSeq" id="WP_114131842.1">
    <property type="nucleotide sequence ID" value="NZ_CP068434.1"/>
</dbReference>
<keyword evidence="9 13" id="KW-1133">Transmembrane helix</keyword>
<evidence type="ECO:0000256" key="12">
    <source>
        <dbReference type="SAM" id="MobiDB-lite"/>
    </source>
</evidence>
<dbReference type="GO" id="GO:0015297">
    <property type="term" value="F:antiporter activity"/>
    <property type="evidence" value="ECO:0007669"/>
    <property type="project" value="UniProtKB-KW"/>
</dbReference>
<dbReference type="InterPro" id="IPR016169">
    <property type="entry name" value="FAD-bd_PCMH_sub2"/>
</dbReference>
<dbReference type="GO" id="GO:1902600">
    <property type="term" value="P:proton transmembrane transport"/>
    <property type="evidence" value="ECO:0007669"/>
    <property type="project" value="InterPro"/>
</dbReference>
<feature type="transmembrane region" description="Helical" evidence="13">
    <location>
        <begin position="225"/>
        <end position="253"/>
    </location>
</feature>
<keyword evidence="7 13" id="KW-0812">Transmembrane</keyword>
<dbReference type="GO" id="GO:0008324">
    <property type="term" value="F:monoatomic cation transmembrane transporter activity"/>
    <property type="evidence" value="ECO:0007669"/>
    <property type="project" value="InterPro"/>
</dbReference>
<dbReference type="PROSITE" id="PS51202">
    <property type="entry name" value="RCK_C"/>
    <property type="match status" value="1"/>
</dbReference>
<evidence type="ECO:0000256" key="4">
    <source>
        <dbReference type="ARBA" id="ARBA00022475"/>
    </source>
</evidence>
<gene>
    <name evidence="15" type="ORF">DDK22_10150</name>
</gene>
<feature type="transmembrane region" description="Helical" evidence="13">
    <location>
        <begin position="366"/>
        <end position="389"/>
    </location>
</feature>
<keyword evidence="5" id="KW-0997">Cell inner membrane</keyword>
<dbReference type="Pfam" id="PF02080">
    <property type="entry name" value="TrkA_C"/>
    <property type="match status" value="1"/>
</dbReference>
<feature type="transmembrane region" description="Helical" evidence="13">
    <location>
        <begin position="191"/>
        <end position="213"/>
    </location>
</feature>
<feature type="transmembrane region" description="Helical" evidence="13">
    <location>
        <begin position="334"/>
        <end position="354"/>
    </location>
</feature>
<evidence type="ECO:0000256" key="8">
    <source>
        <dbReference type="ARBA" id="ARBA00022958"/>
    </source>
</evidence>
<dbReference type="InterPro" id="IPR038770">
    <property type="entry name" value="Na+/solute_symporter_sf"/>
</dbReference>
<evidence type="ECO:0000256" key="10">
    <source>
        <dbReference type="ARBA" id="ARBA00023065"/>
    </source>
</evidence>
<comment type="subcellular location">
    <subcellularLocation>
        <location evidence="1">Cell membrane</location>
        <topology evidence="1">Multi-pass membrane protein</topology>
    </subcellularLocation>
</comment>
<comment type="caution">
    <text evidence="15">The sequence shown here is derived from an EMBL/GenBank/DDBJ whole genome shotgun (WGS) entry which is preliminary data.</text>
</comment>
<keyword evidence="2" id="KW-0813">Transport</keyword>
<dbReference type="GO" id="GO:0050660">
    <property type="term" value="F:flavin adenine dinucleotide binding"/>
    <property type="evidence" value="ECO:0007669"/>
    <property type="project" value="InterPro"/>
</dbReference>
<dbReference type="NCBIfam" id="NF003715">
    <property type="entry name" value="PRK05326.1-2"/>
    <property type="match status" value="1"/>
</dbReference>
<dbReference type="InterPro" id="IPR006153">
    <property type="entry name" value="Cation/H_exchanger_TM"/>
</dbReference>
<dbReference type="SUPFAM" id="SSF56176">
    <property type="entry name" value="FAD-binding/transporter-associated domain-like"/>
    <property type="match status" value="1"/>
</dbReference>
<feature type="region of interest" description="Disordered" evidence="12">
    <location>
        <begin position="577"/>
        <end position="599"/>
    </location>
</feature>
<evidence type="ECO:0000256" key="7">
    <source>
        <dbReference type="ARBA" id="ARBA00022692"/>
    </source>
</evidence>
<dbReference type="Gene3D" id="3.30.465.10">
    <property type="match status" value="1"/>
</dbReference>
<dbReference type="Pfam" id="PF03471">
    <property type="entry name" value="CorC_HlyC"/>
    <property type="match status" value="1"/>
</dbReference>
<sequence length="599" mass="63286">MESIDHVILIGAVVMSLGIVLGAFSARLGVPFLLVFLAVGMLAGVDGPGGIRFSDTWLSFLVGNLALAVILLDGGLRTRFATFRVALKPSLSLATVGVLVTAALVGVFAAWLLGIDWRLGLLLGAIVGSTDAAAVFSMLNSSGIRLKDRVASVLEIESGINDPMAIFLTLTLIEWLTAPDGLTPLGLVTRLLVQFGVGGLLGLALGYCLARVLERIRVAEGLQAILLCSGGAMVFALVQTAGGSGFLAVYLTGMLIGNRERAVTSDTMRAMDGMAWLAQSAMFLLLGLLVAPHRIWEVAGPAAAVAAFLMLVARPVAVWLALLPFRFNARETGFIAWMGLRGAVPIVLALFPLLREVPQAGLLFRIAFAVVLASLLFQGTTVSVAARLARVRRPGYPEPLARSRLRGTRAPILEVMQFEVGPNAPVENVRADQLELPPRCRLLTVARDDALAALDQTVLRAGDSVSVLAPVTTLPMLSALFQAPGRAPTWEQASHDFLLSGDALLRDVAALYGTRVLTPQEAPLTLEAAMLRAFTSPPVEGDSVEIAGLPLTVTRMEGAQILQVGLLLPRLEGDSGGRLWPRRKKDGGGARSGEGAEAE</sequence>
<evidence type="ECO:0000256" key="11">
    <source>
        <dbReference type="ARBA" id="ARBA00023136"/>
    </source>
</evidence>
<feature type="transmembrane region" description="Helical" evidence="13">
    <location>
        <begin position="303"/>
        <end position="322"/>
    </location>
</feature>
<evidence type="ECO:0000256" key="3">
    <source>
        <dbReference type="ARBA" id="ARBA00022449"/>
    </source>
</evidence>
<dbReference type="SMART" id="SM01091">
    <property type="entry name" value="CorC_HlyC"/>
    <property type="match status" value="1"/>
</dbReference>
<dbReference type="Gene3D" id="1.20.1530.20">
    <property type="match status" value="1"/>
</dbReference>
<evidence type="ECO:0000256" key="1">
    <source>
        <dbReference type="ARBA" id="ARBA00004651"/>
    </source>
</evidence>
<name>A0A367PN25_CUPNE</name>
<keyword evidence="8" id="KW-0630">Potassium</keyword>
<feature type="domain" description="RCK C-terminal" evidence="14">
    <location>
        <begin position="402"/>
        <end position="483"/>
    </location>
</feature>
<accession>A0A367PN25</accession>
<evidence type="ECO:0000256" key="5">
    <source>
        <dbReference type="ARBA" id="ARBA00022519"/>
    </source>
</evidence>
<organism evidence="15 16">
    <name type="scientific">Cupriavidus necator</name>
    <name type="common">Alcaligenes eutrophus</name>
    <name type="synonym">Ralstonia eutropha</name>
    <dbReference type="NCBI Taxonomy" id="106590"/>
    <lineage>
        <taxon>Bacteria</taxon>
        <taxon>Pseudomonadati</taxon>
        <taxon>Pseudomonadota</taxon>
        <taxon>Betaproteobacteria</taxon>
        <taxon>Burkholderiales</taxon>
        <taxon>Burkholderiaceae</taxon>
        <taxon>Cupriavidus</taxon>
    </lineage>
</organism>
<evidence type="ECO:0000256" key="6">
    <source>
        <dbReference type="ARBA" id="ARBA00022538"/>
    </source>
</evidence>
<dbReference type="GO" id="GO:0005886">
    <property type="term" value="C:plasma membrane"/>
    <property type="evidence" value="ECO:0007669"/>
    <property type="project" value="UniProtKB-SubCell"/>
</dbReference>
<evidence type="ECO:0000256" key="13">
    <source>
        <dbReference type="SAM" id="Phobius"/>
    </source>
</evidence>
<dbReference type="EMBL" id="QDHA01000023">
    <property type="protein sequence ID" value="RCJ08597.1"/>
    <property type="molecule type" value="Genomic_DNA"/>
</dbReference>
<dbReference type="NCBIfam" id="NF003716">
    <property type="entry name" value="PRK05326.1-3"/>
    <property type="match status" value="1"/>
</dbReference>
<feature type="transmembrane region" description="Helical" evidence="13">
    <location>
        <begin position="119"/>
        <end position="139"/>
    </location>
</feature>
<dbReference type="Proteomes" id="UP000253501">
    <property type="component" value="Unassembled WGS sequence"/>
</dbReference>
<feature type="transmembrane region" description="Helical" evidence="13">
    <location>
        <begin position="6"/>
        <end position="25"/>
    </location>
</feature>
<dbReference type="PANTHER" id="PTHR32507">
    <property type="entry name" value="NA(+)/H(+) ANTIPORTER 1"/>
    <property type="match status" value="1"/>
</dbReference>
<dbReference type="InterPro" id="IPR006037">
    <property type="entry name" value="RCK_C"/>
</dbReference>
<keyword evidence="4" id="KW-1003">Cell membrane</keyword>
<dbReference type="Pfam" id="PF00999">
    <property type="entry name" value="Na_H_Exchanger"/>
    <property type="match status" value="1"/>
</dbReference>
<feature type="transmembrane region" description="Helical" evidence="13">
    <location>
        <begin position="57"/>
        <end position="78"/>
    </location>
</feature>